<dbReference type="Proteomes" id="UP000069030">
    <property type="component" value="Chromosome"/>
</dbReference>
<sequence length="120" mass="14490">MKESTISPEALRSYQRLQRKRYNSLVCIGIEIIVYMAIIAFVFFANYYHFRRVRIQVGNDNPMNAYLLFSLLILCALVRVIILYLDKIPVLSKLQERMEKREFERLKKTYQYQVRLNHHD</sequence>
<gene>
    <name evidence="1" type="ORF">AS202_19395</name>
</gene>
<protein>
    <submittedName>
        <fullName evidence="1">Uncharacterized protein</fullName>
    </submittedName>
</protein>
<evidence type="ECO:0000313" key="2">
    <source>
        <dbReference type="Proteomes" id="UP000069030"/>
    </source>
</evidence>
<proteinExistence type="predicted"/>
<dbReference type="AlphaFoldDB" id="A0A0S7EF60"/>
<dbReference type="EMBL" id="CP013690">
    <property type="protein sequence ID" value="ALU28177.1"/>
    <property type="molecule type" value="Genomic_DNA"/>
</dbReference>
<accession>A0A0S7EF60</accession>
<reference evidence="1 2" key="1">
    <citation type="journal article" date="2016" name="J. Zhejiang Univ. Sci. B">
        <title>Antibiotic resistance mechanisms of Myroides sp.</title>
        <authorList>
            <person name="Hu S."/>
            <person name="Yuan S."/>
            <person name="Qu H."/>
            <person name="Jiang T."/>
            <person name="Zhou Y."/>
            <person name="Wang M."/>
            <person name="Ming D."/>
        </authorList>
    </citation>
    <scope>NUCLEOTIDE SEQUENCE [LARGE SCALE GENOMIC DNA]</scope>
    <source>
        <strain evidence="1 2">PR63039</strain>
    </source>
</reference>
<dbReference type="GeneID" id="66976117"/>
<evidence type="ECO:0000313" key="1">
    <source>
        <dbReference type="EMBL" id="ALU28177.1"/>
    </source>
</evidence>
<dbReference type="RefSeq" id="WP_006261349.1">
    <property type="nucleotide sequence ID" value="NZ_BCMQ01000004.1"/>
</dbReference>
<dbReference type="KEGG" id="mod:AS202_19395"/>
<dbReference type="eggNOG" id="ENOG50312DE">
    <property type="taxonomic scope" value="Bacteria"/>
</dbReference>
<organism evidence="1 2">
    <name type="scientific">Myroides odoratimimus</name>
    <dbReference type="NCBI Taxonomy" id="76832"/>
    <lineage>
        <taxon>Bacteria</taxon>
        <taxon>Pseudomonadati</taxon>
        <taxon>Bacteroidota</taxon>
        <taxon>Flavobacteriia</taxon>
        <taxon>Flavobacteriales</taxon>
        <taxon>Flavobacteriaceae</taxon>
        <taxon>Myroides</taxon>
    </lineage>
</organism>
<name>A0A0S7EF60_9FLAO</name>